<comment type="caution">
    <text evidence="14">The sequence shown here is derived from an EMBL/GenBank/DDBJ whole genome shotgun (WGS) entry which is preliminary data.</text>
</comment>
<dbReference type="Proteomes" id="UP000885936">
    <property type="component" value="Unassembled WGS sequence"/>
</dbReference>
<dbReference type="Pfam" id="PF00005">
    <property type="entry name" value="ABC_tran"/>
    <property type="match status" value="1"/>
</dbReference>
<dbReference type="FunFam" id="3.40.50.300:FF:000133">
    <property type="entry name" value="Spermidine/putrescine import ATP-binding protein PotA"/>
    <property type="match status" value="1"/>
</dbReference>
<evidence type="ECO:0000256" key="4">
    <source>
        <dbReference type="ARBA" id="ARBA00022741"/>
    </source>
</evidence>
<dbReference type="NCBIfam" id="NF040840">
    <property type="entry name" value="tungstate_WtpC"/>
    <property type="match status" value="1"/>
</dbReference>
<comment type="subunit">
    <text evidence="7">The complex is composed of two ATP-binding proteins (WtpC), two transmembrane proteins (WtpB) and a solute-binding protein (WtpA).</text>
</comment>
<proteinExistence type="inferred from homology"/>
<dbReference type="GO" id="GO:0032991">
    <property type="term" value="C:protein-containing complex"/>
    <property type="evidence" value="ECO:0007669"/>
    <property type="project" value="UniProtKB-ARBA"/>
</dbReference>
<dbReference type="Gene3D" id="2.40.50.100">
    <property type="match status" value="1"/>
</dbReference>
<comment type="subcellular location">
    <subcellularLocation>
        <location evidence="1">Cell membrane</location>
        <topology evidence="1">Peripheral membrane protein</topology>
    </subcellularLocation>
</comment>
<reference evidence="14 15" key="1">
    <citation type="submission" date="2016-05" db="EMBL/GenBank/DDBJ databases">
        <title>Microbial consortia oxidize butane by reversing methanogenesis.</title>
        <authorList>
            <person name="Laso-Perez R."/>
            <person name="Richter M."/>
            <person name="Wegener G."/>
            <person name="Musat F."/>
        </authorList>
    </citation>
    <scope>NUCLEOTIDE SEQUENCE [LARGE SCALE GENOMIC DNA]</scope>
    <source>
        <strain evidence="14">BOX1</strain>
    </source>
</reference>
<organism evidence="14 15">
    <name type="scientific">Candidatus Syntropharchaeum butanivorans</name>
    <dbReference type="NCBI Taxonomy" id="1839936"/>
    <lineage>
        <taxon>Archaea</taxon>
        <taxon>Methanobacteriati</taxon>
        <taxon>Methanobacteriota</taxon>
        <taxon>Stenosarchaea group</taxon>
        <taxon>Methanomicrobia</taxon>
        <taxon>Methanosarcinales</taxon>
        <taxon>ANME-2 cluster</taxon>
        <taxon>Candidatus Syntropharchaeum</taxon>
    </lineage>
</organism>
<dbReference type="SUPFAM" id="SSF50331">
    <property type="entry name" value="MOP-like"/>
    <property type="match status" value="1"/>
</dbReference>
<evidence type="ECO:0000256" key="2">
    <source>
        <dbReference type="ARBA" id="ARBA00022448"/>
    </source>
</evidence>
<dbReference type="Pfam" id="PF03459">
    <property type="entry name" value="TOBE"/>
    <property type="match status" value="1"/>
</dbReference>
<dbReference type="STRING" id="1839936.SBU_000670"/>
<dbReference type="PROSITE" id="PS50893">
    <property type="entry name" value="ABC_TRANSPORTER_2"/>
    <property type="match status" value="1"/>
</dbReference>
<dbReference type="AlphaFoldDB" id="A0A1F2P6B8"/>
<dbReference type="Gene3D" id="3.40.50.300">
    <property type="entry name" value="P-loop containing nucleotide triphosphate hydrolases"/>
    <property type="match status" value="1"/>
</dbReference>
<dbReference type="GO" id="GO:0016887">
    <property type="term" value="F:ATP hydrolysis activity"/>
    <property type="evidence" value="ECO:0007669"/>
    <property type="project" value="InterPro"/>
</dbReference>
<dbReference type="GO" id="GO:0005524">
    <property type="term" value="F:ATP binding"/>
    <property type="evidence" value="ECO:0007669"/>
    <property type="project" value="UniProtKB-KW"/>
</dbReference>
<dbReference type="InterPro" id="IPR017871">
    <property type="entry name" value="ABC_transporter-like_CS"/>
</dbReference>
<comment type="catalytic activity">
    <reaction evidence="10">
        <text>tungstate(in) + ATP + H2O = tungstate(out) + ADP + phosphate + H(+)</text>
        <dbReference type="Rhea" id="RHEA:35027"/>
        <dbReference type="ChEBI" id="CHEBI:15377"/>
        <dbReference type="ChEBI" id="CHEBI:15378"/>
        <dbReference type="ChEBI" id="CHEBI:30616"/>
        <dbReference type="ChEBI" id="CHEBI:43474"/>
        <dbReference type="ChEBI" id="CHEBI:46502"/>
        <dbReference type="ChEBI" id="CHEBI:456216"/>
        <dbReference type="EC" id="7.3.2.6"/>
    </reaction>
</comment>
<dbReference type="Proteomes" id="UP000185779">
    <property type="component" value="Unassembled WGS sequence"/>
</dbReference>
<protein>
    <recommendedName>
        <fullName evidence="9">Molybdate/tungstate import ATP-binding protein WtpC</fullName>
        <ecNumber evidence="8">7.3.2.6</ecNumber>
    </recommendedName>
</protein>
<evidence type="ECO:0000259" key="12">
    <source>
        <dbReference type="PROSITE" id="PS51866"/>
    </source>
</evidence>
<evidence type="ECO:0000256" key="10">
    <source>
        <dbReference type="ARBA" id="ARBA00047936"/>
    </source>
</evidence>
<gene>
    <name evidence="13" type="ORF">ENI32_05980</name>
    <name evidence="14" type="ORF">SBU_000670</name>
</gene>
<evidence type="ECO:0000256" key="6">
    <source>
        <dbReference type="ARBA" id="ARBA00038307"/>
    </source>
</evidence>
<dbReference type="CDD" id="cd03299">
    <property type="entry name" value="ABC_ModC_like"/>
    <property type="match status" value="1"/>
</dbReference>
<reference evidence="13" key="2">
    <citation type="journal article" date="2020" name="mSystems">
        <title>Genome- and Community-Level Interaction Insights into Carbon Utilization and Element Cycling Functions of Hydrothermarchaeota in Hydrothermal Sediment.</title>
        <authorList>
            <person name="Zhou Z."/>
            <person name="Liu Y."/>
            <person name="Xu W."/>
            <person name="Pan J."/>
            <person name="Luo Z.H."/>
            <person name="Li M."/>
        </authorList>
    </citation>
    <scope>NUCLEOTIDE SEQUENCE [LARGE SCALE GENOMIC DNA]</scope>
    <source>
        <strain evidence="13">HyVt-386</strain>
    </source>
</reference>
<dbReference type="GO" id="GO:0015689">
    <property type="term" value="P:molybdate ion transport"/>
    <property type="evidence" value="ECO:0007669"/>
    <property type="project" value="InterPro"/>
</dbReference>
<evidence type="ECO:0000313" key="15">
    <source>
        <dbReference type="Proteomes" id="UP000185779"/>
    </source>
</evidence>
<dbReference type="InterPro" id="IPR050093">
    <property type="entry name" value="ABC_SmlMolc_Importer"/>
</dbReference>
<dbReference type="SMART" id="SM00382">
    <property type="entry name" value="AAA"/>
    <property type="match status" value="1"/>
</dbReference>
<dbReference type="PANTHER" id="PTHR42781:SF4">
    <property type="entry name" value="SPERMIDINE_PUTRESCINE IMPORT ATP-BINDING PROTEIN POTA"/>
    <property type="match status" value="1"/>
</dbReference>
<dbReference type="InterPro" id="IPR005116">
    <property type="entry name" value="Transp-assoc_OB_typ1"/>
</dbReference>
<dbReference type="InterPro" id="IPR003593">
    <property type="entry name" value="AAA+_ATPase"/>
</dbReference>
<feature type="domain" description="ABC transporter" evidence="11">
    <location>
        <begin position="2"/>
        <end position="231"/>
    </location>
</feature>
<dbReference type="GO" id="GO:1901238">
    <property type="term" value="F:ABC-type tungstate transporter activity"/>
    <property type="evidence" value="ECO:0007669"/>
    <property type="project" value="UniProtKB-EC"/>
</dbReference>
<dbReference type="PROSITE" id="PS51866">
    <property type="entry name" value="MOP"/>
    <property type="match status" value="1"/>
</dbReference>
<dbReference type="InterPro" id="IPR053428">
    <property type="entry name" value="Molybdate/tungstate_ABC-ATPase"/>
</dbReference>
<dbReference type="EMBL" id="DRIE01000101">
    <property type="protein sequence ID" value="HEC57411.1"/>
    <property type="molecule type" value="Genomic_DNA"/>
</dbReference>
<evidence type="ECO:0000259" key="11">
    <source>
        <dbReference type="PROSITE" id="PS50893"/>
    </source>
</evidence>
<dbReference type="InterPro" id="IPR027417">
    <property type="entry name" value="P-loop_NTPase"/>
</dbReference>
<evidence type="ECO:0000256" key="9">
    <source>
        <dbReference type="ARBA" id="ARBA00041133"/>
    </source>
</evidence>
<evidence type="ECO:0000313" key="13">
    <source>
        <dbReference type="EMBL" id="HEC57411.1"/>
    </source>
</evidence>
<evidence type="ECO:0000256" key="7">
    <source>
        <dbReference type="ARBA" id="ARBA00038781"/>
    </source>
</evidence>
<dbReference type="InterPro" id="IPR008995">
    <property type="entry name" value="Mo/tungstate-bd_C_term_dom"/>
</dbReference>
<dbReference type="InterPro" id="IPR003439">
    <property type="entry name" value="ABC_transporter-like_ATP-bd"/>
</dbReference>
<evidence type="ECO:0000313" key="14">
    <source>
        <dbReference type="EMBL" id="OFV66703.1"/>
    </source>
</evidence>
<evidence type="ECO:0000256" key="3">
    <source>
        <dbReference type="ARBA" id="ARBA00022505"/>
    </source>
</evidence>
<keyword evidence="2" id="KW-0813">Transport</keyword>
<keyword evidence="15" id="KW-1185">Reference proteome</keyword>
<keyword evidence="5 14" id="KW-0067">ATP-binding</keyword>
<name>A0A1F2P6B8_9EURY</name>
<dbReference type="InterPro" id="IPR004606">
    <property type="entry name" value="Mop_domain"/>
</dbReference>
<comment type="similarity">
    <text evidence="6">Belongs to the ABC transporter superfamily. Sulfate/tungstate importer (TC 3.A.1.6) family.</text>
</comment>
<dbReference type="EMBL" id="LYOR01000002">
    <property type="protein sequence ID" value="OFV66703.1"/>
    <property type="molecule type" value="Genomic_DNA"/>
</dbReference>
<dbReference type="SUPFAM" id="SSF52540">
    <property type="entry name" value="P-loop containing nucleoside triphosphate hydrolases"/>
    <property type="match status" value="1"/>
</dbReference>
<keyword evidence="4" id="KW-0547">Nucleotide-binding</keyword>
<evidence type="ECO:0000256" key="8">
    <source>
        <dbReference type="ARBA" id="ARBA00039025"/>
    </source>
</evidence>
<dbReference type="EC" id="7.3.2.6" evidence="8"/>
<dbReference type="GO" id="GO:0005886">
    <property type="term" value="C:plasma membrane"/>
    <property type="evidence" value="ECO:0007669"/>
    <property type="project" value="UniProtKB-SubCell"/>
</dbReference>
<evidence type="ECO:0000256" key="5">
    <source>
        <dbReference type="ARBA" id="ARBA00022840"/>
    </source>
</evidence>
<feature type="domain" description="Mop" evidence="12">
    <location>
        <begin position="287"/>
        <end position="349"/>
    </location>
</feature>
<accession>A0A1F2P6B8</accession>
<evidence type="ECO:0000256" key="1">
    <source>
        <dbReference type="ARBA" id="ARBA00004202"/>
    </source>
</evidence>
<sequence>MIEIKDLHKDWREFSLKDINLEVEKGEYFVVLGPTGAGKTLLLELIAGFYPPDKGEIWIDGNEITRLPPEKRKIGFVYQDYWLFPHMTVEENVSFGLRLKNLSRKDIKERTEEIMDLLGILHLSRRYPDTLSGGEQQRVAIARAIVIEPEILLLDEPLSALDARMRDRLRDELKQISRKFGMTVIHVTHDQTEAMVLGDRVGVMMRGEIVQVGKVREVFTKPRDEEVAAFLGVENVLEGVIKEKVGELSIIDLGDINISAVSGIRAGERVNAFIRPEEITLSKVPLETSARNNIKATIRRVMNLGPVVRIELDVGLVAVTTRQSAEELGLDLDEKVYASFKATAVHVVRR</sequence>
<dbReference type="PROSITE" id="PS00211">
    <property type="entry name" value="ABC_TRANSPORTER_1"/>
    <property type="match status" value="1"/>
</dbReference>
<keyword evidence="3" id="KW-0500">Molybdenum</keyword>
<dbReference type="PANTHER" id="PTHR42781">
    <property type="entry name" value="SPERMIDINE/PUTRESCINE IMPORT ATP-BINDING PROTEIN POTA"/>
    <property type="match status" value="1"/>
</dbReference>